<protein>
    <submittedName>
        <fullName evidence="1">Uncharacterized protein</fullName>
    </submittedName>
</protein>
<dbReference type="EMBL" id="RBQE01000185">
    <property type="protein sequence ID" value="RMP09993.1"/>
    <property type="molecule type" value="Genomic_DNA"/>
</dbReference>
<evidence type="ECO:0000313" key="2">
    <source>
        <dbReference type="Proteomes" id="UP000281604"/>
    </source>
</evidence>
<evidence type="ECO:0000313" key="1">
    <source>
        <dbReference type="EMBL" id="RMP09993.1"/>
    </source>
</evidence>
<reference evidence="1 2" key="1">
    <citation type="submission" date="2018-08" db="EMBL/GenBank/DDBJ databases">
        <title>Recombination of ecologically and evolutionarily significant loci maintains genetic cohesion in the Pseudomonas syringae species complex.</title>
        <authorList>
            <person name="Dillon M."/>
            <person name="Thakur S."/>
            <person name="Almeida R.N.D."/>
            <person name="Weir B.S."/>
            <person name="Guttman D.S."/>
        </authorList>
    </citation>
    <scope>NUCLEOTIDE SEQUENCE [LARGE SCALE GENOMIC DNA]</scope>
    <source>
        <strain evidence="1 2">ICMP 3706</strain>
    </source>
</reference>
<organism evidence="1 2">
    <name type="scientific">Pseudomonas syringae pv. persicae</name>
    <dbReference type="NCBI Taxonomy" id="237306"/>
    <lineage>
        <taxon>Bacteria</taxon>
        <taxon>Pseudomonadati</taxon>
        <taxon>Pseudomonadota</taxon>
        <taxon>Gammaproteobacteria</taxon>
        <taxon>Pseudomonadales</taxon>
        <taxon>Pseudomonadaceae</taxon>
        <taxon>Pseudomonas</taxon>
    </lineage>
</organism>
<comment type="caution">
    <text evidence="1">The sequence shown here is derived from an EMBL/GenBank/DDBJ whole genome shotgun (WGS) entry which is preliminary data.</text>
</comment>
<dbReference type="AlphaFoldDB" id="A0A3M4ASS4"/>
<name>A0A3M4ASS4_9PSED</name>
<sequence length="137" mass="15261">MTNPYHRVVRATSKIYGAGSSLSRPFQGLIDTDKAPFGKHITQSFRRGVPIKFDLTLIYTFAGKIIVEQSLIVFAQSPAAIFKRLELNCTFTLFQFVVSCLVQFIRFTSDIRLASTNVTTSRRIGSPSLISIPNLSV</sequence>
<proteinExistence type="predicted"/>
<dbReference type="Proteomes" id="UP000281604">
    <property type="component" value="Unassembled WGS sequence"/>
</dbReference>
<accession>A0A3M4ASS4</accession>
<gene>
    <name evidence="1" type="ORF">ALQ30_101832</name>
</gene>